<dbReference type="InterPro" id="IPR050383">
    <property type="entry name" value="GlyoxalaseI/FosfomycinResist"/>
</dbReference>
<dbReference type="GO" id="GO:0051213">
    <property type="term" value="F:dioxygenase activity"/>
    <property type="evidence" value="ECO:0007669"/>
    <property type="project" value="UniProtKB-KW"/>
</dbReference>
<dbReference type="InterPro" id="IPR029068">
    <property type="entry name" value="Glyas_Bleomycin-R_OHBP_Dase"/>
</dbReference>
<evidence type="ECO:0000313" key="3">
    <source>
        <dbReference type="EMBL" id="SMC53550.1"/>
    </source>
</evidence>
<dbReference type="PANTHER" id="PTHR21366">
    <property type="entry name" value="GLYOXALASE FAMILY PROTEIN"/>
    <property type="match status" value="1"/>
</dbReference>
<keyword evidence="3" id="KW-0223">Dioxygenase</keyword>
<dbReference type="Gene3D" id="3.10.180.10">
    <property type="entry name" value="2,3-Dihydroxybiphenyl 1,2-Dioxygenase, domain 1"/>
    <property type="match status" value="1"/>
</dbReference>
<sequence>MKNLVLIVLLAFSFALNAQTFNFTIDHSTLIVNDLKTTGDFYANVIGLKEIDHPTKDPGFRWFSIVGNTQLHLIYKDTVVMKKHKSSHICLSTQKLDAFIKHLEKQQISYEDWPGTKNAITIRADGVRQIYIRDPEGYWIEINDAKHN</sequence>
<reference evidence="3 4" key="1">
    <citation type="submission" date="2017-04" db="EMBL/GenBank/DDBJ databases">
        <authorList>
            <person name="Afonso C.L."/>
            <person name="Miller P.J."/>
            <person name="Scott M.A."/>
            <person name="Spackman E."/>
            <person name="Goraichik I."/>
            <person name="Dimitrov K.M."/>
            <person name="Suarez D.L."/>
            <person name="Swayne D.E."/>
        </authorList>
    </citation>
    <scope>NUCLEOTIDE SEQUENCE [LARGE SCALE GENOMIC DNA]</scope>
    <source>
        <strain evidence="3 4">DSM 21164</strain>
    </source>
</reference>
<dbReference type="Pfam" id="PF00903">
    <property type="entry name" value="Glyoxalase"/>
    <property type="match status" value="1"/>
</dbReference>
<dbReference type="PROSITE" id="PS51819">
    <property type="entry name" value="VOC"/>
    <property type="match status" value="1"/>
</dbReference>
<dbReference type="AlphaFoldDB" id="A0A1W1ZYT1"/>
<dbReference type="InterPro" id="IPR037523">
    <property type="entry name" value="VOC_core"/>
</dbReference>
<feature type="chain" id="PRO_5013229849" evidence="1">
    <location>
        <begin position="19"/>
        <end position="148"/>
    </location>
</feature>
<proteinExistence type="predicted"/>
<keyword evidence="1" id="KW-0732">Signal</keyword>
<dbReference type="STRING" id="504486.SAMN05660703_1653"/>
<dbReference type="SUPFAM" id="SSF54593">
    <property type="entry name" value="Glyoxalase/Bleomycin resistance protein/Dihydroxybiphenyl dioxygenase"/>
    <property type="match status" value="1"/>
</dbReference>
<accession>A0A1W1ZYT1</accession>
<protein>
    <submittedName>
        <fullName evidence="3">Catechol 2,3-dioxygenase</fullName>
    </submittedName>
</protein>
<feature type="domain" description="VOC" evidence="2">
    <location>
        <begin position="24"/>
        <end position="145"/>
    </location>
</feature>
<dbReference type="OrthoDB" id="192739at2"/>
<dbReference type="EMBL" id="FWXO01000002">
    <property type="protein sequence ID" value="SMC53550.1"/>
    <property type="molecule type" value="Genomic_DNA"/>
</dbReference>
<dbReference type="Proteomes" id="UP000192360">
    <property type="component" value="Unassembled WGS sequence"/>
</dbReference>
<dbReference type="RefSeq" id="WP_084061011.1">
    <property type="nucleotide sequence ID" value="NZ_FWXO01000002.1"/>
</dbReference>
<feature type="signal peptide" evidence="1">
    <location>
        <begin position="1"/>
        <end position="18"/>
    </location>
</feature>
<evidence type="ECO:0000313" key="4">
    <source>
        <dbReference type="Proteomes" id="UP000192360"/>
    </source>
</evidence>
<keyword evidence="4" id="KW-1185">Reference proteome</keyword>
<gene>
    <name evidence="3" type="ORF">SAMN05660703_1653</name>
</gene>
<evidence type="ECO:0000256" key="1">
    <source>
        <dbReference type="SAM" id="SignalP"/>
    </source>
</evidence>
<dbReference type="InterPro" id="IPR004360">
    <property type="entry name" value="Glyas_Fos-R_dOase_dom"/>
</dbReference>
<evidence type="ECO:0000259" key="2">
    <source>
        <dbReference type="PROSITE" id="PS51819"/>
    </source>
</evidence>
<organism evidence="3 4">
    <name type="scientific">Cellulophaga tyrosinoxydans</name>
    <dbReference type="NCBI Taxonomy" id="504486"/>
    <lineage>
        <taxon>Bacteria</taxon>
        <taxon>Pseudomonadati</taxon>
        <taxon>Bacteroidota</taxon>
        <taxon>Flavobacteriia</taxon>
        <taxon>Flavobacteriales</taxon>
        <taxon>Flavobacteriaceae</taxon>
        <taxon>Cellulophaga</taxon>
    </lineage>
</organism>
<keyword evidence="3" id="KW-0560">Oxidoreductase</keyword>
<name>A0A1W1ZYT1_9FLAO</name>